<dbReference type="EMBL" id="CM022221">
    <property type="protein sequence ID" value="KAF7047318.1"/>
    <property type="molecule type" value="Genomic_DNA"/>
</dbReference>
<comment type="caution">
    <text evidence="1">The sequence shown here is derived from an EMBL/GenBank/DDBJ whole genome shotgun (WGS) entry which is preliminary data.</text>
</comment>
<organism evidence="1">
    <name type="scientific">Triticum aestivum</name>
    <name type="common">Wheat</name>
    <dbReference type="NCBI Taxonomy" id="4565"/>
    <lineage>
        <taxon>Eukaryota</taxon>
        <taxon>Viridiplantae</taxon>
        <taxon>Streptophyta</taxon>
        <taxon>Embryophyta</taxon>
        <taxon>Tracheophyta</taxon>
        <taxon>Spermatophyta</taxon>
        <taxon>Magnoliopsida</taxon>
        <taxon>Liliopsida</taxon>
        <taxon>Poales</taxon>
        <taxon>Poaceae</taxon>
        <taxon>BOP clade</taxon>
        <taxon>Pooideae</taxon>
        <taxon>Triticodae</taxon>
        <taxon>Triticeae</taxon>
        <taxon>Triticinae</taxon>
        <taxon>Triticum</taxon>
    </lineage>
</organism>
<name>A0A9R1GIG9_WHEAT</name>
<reference evidence="1" key="2">
    <citation type="submission" date="2020-03" db="EMBL/GenBank/DDBJ databases">
        <title>The second near-complete assembly of the hexaploid bread wheat (Triticum aestivum) genome.</title>
        <authorList>
            <person name="Zimin A.V."/>
            <person name="Puiu D."/>
            <person name="Shumante A."/>
            <person name="Alonge M."/>
            <person name="Salzberg S.L."/>
        </authorList>
    </citation>
    <scope>NUCLEOTIDE SEQUENCE</scope>
    <source>
        <tissue evidence="1">Leaf</tissue>
    </source>
</reference>
<protein>
    <submittedName>
        <fullName evidence="1">Uncharacterized protein</fullName>
    </submittedName>
</protein>
<reference evidence="1" key="1">
    <citation type="journal article" date="2017" name="Gigascience">
        <title>The first near-complete assembly of the hexaploid bread wheat genome, Triticum aestivum.</title>
        <authorList>
            <person name="Zimin A.V."/>
            <person name="Puiu D."/>
            <person name="Hall R."/>
            <person name="Kingan S."/>
            <person name="Clavijo B.J."/>
            <person name="Salzberg S.L."/>
        </authorList>
    </citation>
    <scope>NUCLEOTIDE SEQUENCE</scope>
    <source>
        <tissue evidence="1">Leaf</tissue>
    </source>
</reference>
<accession>A0A9R1GIG9</accession>
<dbReference type="AlphaFoldDB" id="A0A9R1GIG9"/>
<feature type="non-terminal residue" evidence="1">
    <location>
        <position position="1"/>
    </location>
</feature>
<evidence type="ECO:0000313" key="1">
    <source>
        <dbReference type="EMBL" id="KAF7047318.1"/>
    </source>
</evidence>
<proteinExistence type="predicted"/>
<dbReference type="Proteomes" id="UP000815260">
    <property type="component" value="Chromosome 4B"/>
</dbReference>
<sequence>QKAYTVEGRGADASMATERANALQAAHFH</sequence>
<gene>
    <name evidence="1" type="ORF">CFC21_056260</name>
</gene>